<keyword evidence="3" id="KW-0804">Transcription</keyword>
<organism evidence="6 7">
    <name type="scientific">Candidatus Faecalibacterium intestinigallinarum</name>
    <dbReference type="NCBI Taxonomy" id="2838581"/>
    <lineage>
        <taxon>Bacteria</taxon>
        <taxon>Bacillati</taxon>
        <taxon>Bacillota</taxon>
        <taxon>Clostridia</taxon>
        <taxon>Eubacteriales</taxon>
        <taxon>Oscillospiraceae</taxon>
        <taxon>Faecalibacterium</taxon>
    </lineage>
</organism>
<accession>A0A9D1QBW9</accession>
<dbReference type="PANTHER" id="PTHR42756:SF1">
    <property type="entry name" value="TRANSCRIPTIONAL REPRESSOR OF EMRAB OPERON"/>
    <property type="match status" value="1"/>
</dbReference>
<feature type="region of interest" description="Disordered" evidence="4">
    <location>
        <begin position="143"/>
        <end position="165"/>
    </location>
</feature>
<dbReference type="AlphaFoldDB" id="A0A9D1QBW9"/>
<sequence>MLEDAFQAVYTKFKLHFYQKVFHRFATREATLTTVESFCMEGIMALGEPTIAEFSRMMQISTPNAAYKIGSLVRKGYVEKIQSTTDRREYHLRPTQKYIDYYSISYSYLHTVIERVRERFSPEDVDKLEEMLTVINNELMPELQLPPRKAAPDDPDPAAGAGEQG</sequence>
<dbReference type="InterPro" id="IPR036388">
    <property type="entry name" value="WH-like_DNA-bd_sf"/>
</dbReference>
<dbReference type="GO" id="GO:0003700">
    <property type="term" value="F:DNA-binding transcription factor activity"/>
    <property type="evidence" value="ECO:0007669"/>
    <property type="project" value="InterPro"/>
</dbReference>
<dbReference type="SUPFAM" id="SSF46785">
    <property type="entry name" value="Winged helix' DNA-binding domain"/>
    <property type="match status" value="1"/>
</dbReference>
<dbReference type="Proteomes" id="UP000823933">
    <property type="component" value="Unassembled WGS sequence"/>
</dbReference>
<name>A0A9D1QBW9_9FIRM</name>
<dbReference type="InterPro" id="IPR036390">
    <property type="entry name" value="WH_DNA-bd_sf"/>
</dbReference>
<protein>
    <submittedName>
        <fullName evidence="6">Winged helix DNA-binding protein</fullName>
    </submittedName>
</protein>
<evidence type="ECO:0000256" key="3">
    <source>
        <dbReference type="ARBA" id="ARBA00023163"/>
    </source>
</evidence>
<keyword evidence="2 6" id="KW-0238">DNA-binding</keyword>
<dbReference type="SMART" id="SM00347">
    <property type="entry name" value="HTH_MARR"/>
    <property type="match status" value="1"/>
</dbReference>
<comment type="caution">
    <text evidence="6">The sequence shown here is derived from an EMBL/GenBank/DDBJ whole genome shotgun (WGS) entry which is preliminary data.</text>
</comment>
<dbReference type="InterPro" id="IPR000835">
    <property type="entry name" value="HTH_MarR-typ"/>
</dbReference>
<gene>
    <name evidence="6" type="ORF">H9890_07950</name>
</gene>
<evidence type="ECO:0000259" key="5">
    <source>
        <dbReference type="SMART" id="SM00347"/>
    </source>
</evidence>
<keyword evidence="1" id="KW-0805">Transcription regulation</keyword>
<dbReference type="Pfam" id="PF01047">
    <property type="entry name" value="MarR"/>
    <property type="match status" value="1"/>
</dbReference>
<evidence type="ECO:0000313" key="7">
    <source>
        <dbReference type="Proteomes" id="UP000823933"/>
    </source>
</evidence>
<dbReference type="PANTHER" id="PTHR42756">
    <property type="entry name" value="TRANSCRIPTIONAL REGULATOR, MARR"/>
    <property type="match status" value="1"/>
</dbReference>
<proteinExistence type="predicted"/>
<dbReference type="GO" id="GO:0003677">
    <property type="term" value="F:DNA binding"/>
    <property type="evidence" value="ECO:0007669"/>
    <property type="project" value="UniProtKB-KW"/>
</dbReference>
<reference evidence="6" key="2">
    <citation type="submission" date="2021-04" db="EMBL/GenBank/DDBJ databases">
        <authorList>
            <person name="Gilroy R."/>
        </authorList>
    </citation>
    <scope>NUCLEOTIDE SEQUENCE</scope>
    <source>
        <strain evidence="6">ChiHcolR34-3080</strain>
    </source>
</reference>
<evidence type="ECO:0000256" key="1">
    <source>
        <dbReference type="ARBA" id="ARBA00023015"/>
    </source>
</evidence>
<dbReference type="EMBL" id="DXHQ01000093">
    <property type="protein sequence ID" value="HIW09312.1"/>
    <property type="molecule type" value="Genomic_DNA"/>
</dbReference>
<reference evidence="6" key="1">
    <citation type="journal article" date="2021" name="PeerJ">
        <title>Extensive microbial diversity within the chicken gut microbiome revealed by metagenomics and culture.</title>
        <authorList>
            <person name="Gilroy R."/>
            <person name="Ravi A."/>
            <person name="Getino M."/>
            <person name="Pursley I."/>
            <person name="Horton D.L."/>
            <person name="Alikhan N.F."/>
            <person name="Baker D."/>
            <person name="Gharbi K."/>
            <person name="Hall N."/>
            <person name="Watson M."/>
            <person name="Adriaenssens E.M."/>
            <person name="Foster-Nyarko E."/>
            <person name="Jarju S."/>
            <person name="Secka A."/>
            <person name="Antonio M."/>
            <person name="Oren A."/>
            <person name="Chaudhuri R.R."/>
            <person name="La Ragione R."/>
            <person name="Hildebrand F."/>
            <person name="Pallen M.J."/>
        </authorList>
    </citation>
    <scope>NUCLEOTIDE SEQUENCE</scope>
    <source>
        <strain evidence="6">ChiHcolR34-3080</strain>
    </source>
</reference>
<dbReference type="Gene3D" id="1.10.10.10">
    <property type="entry name" value="Winged helix-like DNA-binding domain superfamily/Winged helix DNA-binding domain"/>
    <property type="match status" value="1"/>
</dbReference>
<evidence type="ECO:0000313" key="6">
    <source>
        <dbReference type="EMBL" id="HIW09312.1"/>
    </source>
</evidence>
<evidence type="ECO:0000256" key="4">
    <source>
        <dbReference type="SAM" id="MobiDB-lite"/>
    </source>
</evidence>
<evidence type="ECO:0000256" key="2">
    <source>
        <dbReference type="ARBA" id="ARBA00023125"/>
    </source>
</evidence>
<feature type="domain" description="HTH marR-type" evidence="5">
    <location>
        <begin position="25"/>
        <end position="125"/>
    </location>
</feature>